<protein>
    <submittedName>
        <fullName evidence="1">Uncharacterized protein</fullName>
    </submittedName>
</protein>
<reference evidence="1 2" key="1">
    <citation type="journal article" date="2015" name="Nature">
        <title>rRNA introns, odd ribosomes, and small enigmatic genomes across a large radiation of phyla.</title>
        <authorList>
            <person name="Brown C.T."/>
            <person name="Hug L.A."/>
            <person name="Thomas B.C."/>
            <person name="Sharon I."/>
            <person name="Castelle C.J."/>
            <person name="Singh A."/>
            <person name="Wilkins M.J."/>
            <person name="Williams K.H."/>
            <person name="Banfield J.F."/>
        </authorList>
    </citation>
    <scope>NUCLEOTIDE SEQUENCE [LARGE SCALE GENOMIC DNA]</scope>
</reference>
<name>A0A0G1U7W5_9BACT</name>
<dbReference type="EMBL" id="LCNU01000052">
    <property type="protein sequence ID" value="KKU62283.1"/>
    <property type="molecule type" value="Genomic_DNA"/>
</dbReference>
<proteinExistence type="predicted"/>
<sequence length="26" mass="3166">PEKFEEFTMLCENVLKMLPVKKKRKV</sequence>
<accession>A0A0G1U7W5</accession>
<gene>
    <name evidence="1" type="ORF">UX86_C0052G0004</name>
</gene>
<evidence type="ECO:0000313" key="2">
    <source>
        <dbReference type="Proteomes" id="UP000034502"/>
    </source>
</evidence>
<organism evidence="1 2">
    <name type="scientific">Candidatus Amesbacteria bacterium GW2011_GWC1_47_15</name>
    <dbReference type="NCBI Taxonomy" id="1618364"/>
    <lineage>
        <taxon>Bacteria</taxon>
        <taxon>Candidatus Amesiibacteriota</taxon>
    </lineage>
</organism>
<evidence type="ECO:0000313" key="1">
    <source>
        <dbReference type="EMBL" id="KKU62283.1"/>
    </source>
</evidence>
<dbReference type="Proteomes" id="UP000034502">
    <property type="component" value="Unassembled WGS sequence"/>
</dbReference>
<comment type="caution">
    <text evidence="1">The sequence shown here is derived from an EMBL/GenBank/DDBJ whole genome shotgun (WGS) entry which is preliminary data.</text>
</comment>
<dbReference type="AlphaFoldDB" id="A0A0G1U7W5"/>
<feature type="non-terminal residue" evidence="1">
    <location>
        <position position="1"/>
    </location>
</feature>